<gene>
    <name evidence="1" type="ORF">L195_g047514</name>
</gene>
<dbReference type="Proteomes" id="UP000236291">
    <property type="component" value="Unassembled WGS sequence"/>
</dbReference>
<protein>
    <submittedName>
        <fullName evidence="1">Uncharacterized protein</fullName>
    </submittedName>
</protein>
<evidence type="ECO:0000313" key="1">
    <source>
        <dbReference type="EMBL" id="PNX91383.1"/>
    </source>
</evidence>
<organism evidence="1 2">
    <name type="scientific">Trifolium pratense</name>
    <name type="common">Red clover</name>
    <dbReference type="NCBI Taxonomy" id="57577"/>
    <lineage>
        <taxon>Eukaryota</taxon>
        <taxon>Viridiplantae</taxon>
        <taxon>Streptophyta</taxon>
        <taxon>Embryophyta</taxon>
        <taxon>Tracheophyta</taxon>
        <taxon>Spermatophyta</taxon>
        <taxon>Magnoliopsida</taxon>
        <taxon>eudicotyledons</taxon>
        <taxon>Gunneridae</taxon>
        <taxon>Pentapetalae</taxon>
        <taxon>rosids</taxon>
        <taxon>fabids</taxon>
        <taxon>Fabales</taxon>
        <taxon>Fabaceae</taxon>
        <taxon>Papilionoideae</taxon>
        <taxon>50 kb inversion clade</taxon>
        <taxon>NPAAA clade</taxon>
        <taxon>Hologalegina</taxon>
        <taxon>IRL clade</taxon>
        <taxon>Trifolieae</taxon>
        <taxon>Trifolium</taxon>
    </lineage>
</organism>
<reference evidence="1 2" key="1">
    <citation type="journal article" date="2014" name="Am. J. Bot.">
        <title>Genome assembly and annotation for red clover (Trifolium pratense; Fabaceae).</title>
        <authorList>
            <person name="Istvanek J."/>
            <person name="Jaros M."/>
            <person name="Krenek A."/>
            <person name="Repkova J."/>
        </authorList>
    </citation>
    <scope>NUCLEOTIDE SEQUENCE [LARGE SCALE GENOMIC DNA]</scope>
    <source>
        <strain evidence="2">cv. Tatra</strain>
        <tissue evidence="1">Young leaves</tissue>
    </source>
</reference>
<feature type="non-terminal residue" evidence="1">
    <location>
        <position position="1"/>
    </location>
</feature>
<accession>A0A2K3MKN2</accession>
<reference evidence="1 2" key="2">
    <citation type="journal article" date="2017" name="Front. Plant Sci.">
        <title>Gene Classification and Mining of Molecular Markers Useful in Red Clover (Trifolium pratense) Breeding.</title>
        <authorList>
            <person name="Istvanek J."/>
            <person name="Dluhosova J."/>
            <person name="Dluhos P."/>
            <person name="Patkova L."/>
            <person name="Nedelnik J."/>
            <person name="Repkova J."/>
        </authorList>
    </citation>
    <scope>NUCLEOTIDE SEQUENCE [LARGE SCALE GENOMIC DNA]</scope>
    <source>
        <strain evidence="2">cv. Tatra</strain>
        <tissue evidence="1">Young leaves</tissue>
    </source>
</reference>
<dbReference type="EMBL" id="ASHM01066049">
    <property type="protein sequence ID" value="PNX91383.1"/>
    <property type="molecule type" value="Genomic_DNA"/>
</dbReference>
<proteinExistence type="predicted"/>
<sequence length="60" mass="7051">TSSPIASTIALYFLPHRLHFRPLSSEEHRHKVYKPDQFEIGFFCFMADVKSPTSVERWPD</sequence>
<name>A0A2K3MKN2_TRIPR</name>
<evidence type="ECO:0000313" key="2">
    <source>
        <dbReference type="Proteomes" id="UP000236291"/>
    </source>
</evidence>
<comment type="caution">
    <text evidence="1">The sequence shown here is derived from an EMBL/GenBank/DDBJ whole genome shotgun (WGS) entry which is preliminary data.</text>
</comment>
<dbReference type="AlphaFoldDB" id="A0A2K3MKN2"/>